<evidence type="ECO:0000313" key="15">
    <source>
        <dbReference type="Proteomes" id="UP000242869"/>
    </source>
</evidence>
<evidence type="ECO:0000256" key="1">
    <source>
        <dbReference type="ARBA" id="ARBA00001959"/>
    </source>
</evidence>
<evidence type="ECO:0000256" key="9">
    <source>
        <dbReference type="ARBA" id="ARBA00022967"/>
    </source>
</evidence>
<keyword evidence="15" id="KW-1185">Reference proteome</keyword>
<feature type="transmembrane region" description="Helical" evidence="13">
    <location>
        <begin position="26"/>
        <end position="52"/>
    </location>
</feature>
<proteinExistence type="inferred from homology"/>
<feature type="non-terminal residue" evidence="14">
    <location>
        <position position="1"/>
    </location>
</feature>
<evidence type="ECO:0000256" key="10">
    <source>
        <dbReference type="ARBA" id="ARBA00022989"/>
    </source>
</evidence>
<dbReference type="EC" id="7.2.4.2" evidence="6"/>
<evidence type="ECO:0000256" key="11">
    <source>
        <dbReference type="ARBA" id="ARBA00023136"/>
    </source>
</evidence>
<evidence type="ECO:0000256" key="7">
    <source>
        <dbReference type="ARBA" id="ARBA00022475"/>
    </source>
</evidence>
<dbReference type="GO" id="GO:0005886">
    <property type="term" value="C:plasma membrane"/>
    <property type="evidence" value="ECO:0007669"/>
    <property type="project" value="UniProtKB-SubCell"/>
</dbReference>
<accession>A0A1I5E4P0</accession>
<dbReference type="RefSeq" id="WP_143086084.1">
    <property type="nucleotide sequence ID" value="NZ_FOVE01000038.1"/>
</dbReference>
<dbReference type="PANTHER" id="PTHR35806:SF1">
    <property type="entry name" value="OXALOACETATE DECARBOXYLASE BETA CHAIN 2"/>
    <property type="match status" value="1"/>
</dbReference>
<gene>
    <name evidence="14" type="ORF">SAMN05660284_02837</name>
</gene>
<evidence type="ECO:0000256" key="5">
    <source>
        <dbReference type="ARBA" id="ARBA00011869"/>
    </source>
</evidence>
<dbReference type="GO" id="GO:0006814">
    <property type="term" value="P:sodium ion transport"/>
    <property type="evidence" value="ECO:0007669"/>
    <property type="project" value="InterPro"/>
</dbReference>
<organism evidence="14 15">
    <name type="scientific">Formivibrio citricus</name>
    <dbReference type="NCBI Taxonomy" id="83765"/>
    <lineage>
        <taxon>Bacteria</taxon>
        <taxon>Pseudomonadati</taxon>
        <taxon>Pseudomonadota</taxon>
        <taxon>Betaproteobacteria</taxon>
        <taxon>Neisseriales</taxon>
        <taxon>Chitinibacteraceae</taxon>
        <taxon>Formivibrio</taxon>
    </lineage>
</organism>
<comment type="subcellular location">
    <subcellularLocation>
        <location evidence="3">Cell membrane</location>
        <topology evidence="3">Multi-pass membrane protein</topology>
    </subcellularLocation>
</comment>
<keyword evidence="11 13" id="KW-0472">Membrane</keyword>
<dbReference type="PANTHER" id="PTHR35806">
    <property type="entry name" value="OXALOACETATE DECARBOXYLASE BETA CHAIN 2"/>
    <property type="match status" value="1"/>
</dbReference>
<comment type="similarity">
    <text evidence="4">Belongs to the GcdB/MmdB/OadB family.</text>
</comment>
<comment type="subunit">
    <text evidence="5">Heterotrimer of an alpha, a beta and a gamma subunit.</text>
</comment>
<evidence type="ECO:0000313" key="14">
    <source>
        <dbReference type="EMBL" id="SFO06478.1"/>
    </source>
</evidence>
<keyword evidence="9" id="KW-1278">Translocase</keyword>
<comment type="function">
    <text evidence="2">Catalyzes the decarboxylation of oxaloacetate coupled to Na(+) translocation.</text>
</comment>
<protein>
    <recommendedName>
        <fullName evidence="6">oxaloacetate decarboxylase (Na(+) extruding)</fullName>
        <ecNumber evidence="6">7.2.4.2</ecNumber>
    </recommendedName>
</protein>
<dbReference type="OrthoDB" id="9783838at2"/>
<dbReference type="AlphaFoldDB" id="A0A1I5E4P0"/>
<dbReference type="GO" id="GO:0016829">
    <property type="term" value="F:lyase activity"/>
    <property type="evidence" value="ECO:0007669"/>
    <property type="project" value="InterPro"/>
</dbReference>
<dbReference type="EMBL" id="FOVE01000038">
    <property type="protein sequence ID" value="SFO06478.1"/>
    <property type="molecule type" value="Genomic_DNA"/>
</dbReference>
<evidence type="ECO:0000256" key="13">
    <source>
        <dbReference type="SAM" id="Phobius"/>
    </source>
</evidence>
<sequence>AGVSAFPMAARVSNKLGLEADPHNFLLMHALGANVAGQIGSVVAAGVMLAIFGY</sequence>
<reference evidence="15" key="1">
    <citation type="submission" date="2016-10" db="EMBL/GenBank/DDBJ databases">
        <authorList>
            <person name="Varghese N."/>
            <person name="Submissions S."/>
        </authorList>
    </citation>
    <scope>NUCLEOTIDE SEQUENCE [LARGE SCALE GENOMIC DNA]</scope>
    <source>
        <strain evidence="15">DSM 6150</strain>
    </source>
</reference>
<name>A0A1I5E4P0_9NEIS</name>
<evidence type="ECO:0000256" key="2">
    <source>
        <dbReference type="ARBA" id="ARBA00003002"/>
    </source>
</evidence>
<evidence type="ECO:0000256" key="8">
    <source>
        <dbReference type="ARBA" id="ARBA00022692"/>
    </source>
</evidence>
<evidence type="ECO:0000256" key="6">
    <source>
        <dbReference type="ARBA" id="ARBA00011957"/>
    </source>
</evidence>
<evidence type="ECO:0000256" key="3">
    <source>
        <dbReference type="ARBA" id="ARBA00004651"/>
    </source>
</evidence>
<dbReference type="Pfam" id="PF03977">
    <property type="entry name" value="OAD_beta"/>
    <property type="match status" value="1"/>
</dbReference>
<keyword evidence="7" id="KW-1003">Cell membrane</keyword>
<keyword evidence="10 13" id="KW-1133">Transmembrane helix</keyword>
<dbReference type="GO" id="GO:0015451">
    <property type="term" value="F:decarboxylation-driven active transmembrane transporter activity"/>
    <property type="evidence" value="ECO:0007669"/>
    <property type="project" value="UniProtKB-EC"/>
</dbReference>
<keyword evidence="8 13" id="KW-0812">Transmembrane</keyword>
<dbReference type="STRING" id="83765.SAMN05660284_02837"/>
<comment type="cofactor">
    <cofactor evidence="1">
        <name>Na(+)</name>
        <dbReference type="ChEBI" id="CHEBI:29101"/>
    </cofactor>
</comment>
<dbReference type="Proteomes" id="UP000242869">
    <property type="component" value="Unassembled WGS sequence"/>
</dbReference>
<comment type="catalytic activity">
    <reaction evidence="12">
        <text>oxaloacetate + 2 Na(+)(in) + H(+) = pyruvate + 2 Na(+)(out) + CO2</text>
        <dbReference type="Rhea" id="RHEA:57724"/>
        <dbReference type="ChEBI" id="CHEBI:15361"/>
        <dbReference type="ChEBI" id="CHEBI:15378"/>
        <dbReference type="ChEBI" id="CHEBI:16452"/>
        <dbReference type="ChEBI" id="CHEBI:16526"/>
        <dbReference type="ChEBI" id="CHEBI:29101"/>
        <dbReference type="EC" id="7.2.4.2"/>
    </reaction>
</comment>
<evidence type="ECO:0000256" key="4">
    <source>
        <dbReference type="ARBA" id="ARBA00010924"/>
    </source>
</evidence>
<evidence type="ECO:0000256" key="12">
    <source>
        <dbReference type="ARBA" id="ARBA00048176"/>
    </source>
</evidence>
<dbReference type="InterPro" id="IPR005661">
    <property type="entry name" value="OadB_MmdB"/>
</dbReference>